<dbReference type="InterPro" id="IPR036388">
    <property type="entry name" value="WH-like_DNA-bd_sf"/>
</dbReference>
<comment type="caution">
    <text evidence="2">The sequence shown here is derived from an EMBL/GenBank/DDBJ whole genome shotgun (WGS) entry which is preliminary data.</text>
</comment>
<evidence type="ECO:0000313" key="2">
    <source>
        <dbReference type="EMBL" id="HIQ29953.1"/>
    </source>
</evidence>
<name>A0A832ZWC9_CALS0</name>
<accession>A0A832ZWC9</accession>
<dbReference type="Pfam" id="PF04967">
    <property type="entry name" value="HTH_10"/>
    <property type="match status" value="1"/>
</dbReference>
<feature type="domain" description="HTH bat-type" evidence="1">
    <location>
        <begin position="166"/>
        <end position="218"/>
    </location>
</feature>
<dbReference type="SUPFAM" id="SSF88659">
    <property type="entry name" value="Sigma3 and sigma4 domains of RNA polymerase sigma factors"/>
    <property type="match status" value="1"/>
</dbReference>
<evidence type="ECO:0000259" key="1">
    <source>
        <dbReference type="Pfam" id="PF04967"/>
    </source>
</evidence>
<dbReference type="EMBL" id="DQVM01000102">
    <property type="protein sequence ID" value="HIQ29953.1"/>
    <property type="molecule type" value="Genomic_DNA"/>
</dbReference>
<dbReference type="Gene3D" id="1.10.10.10">
    <property type="entry name" value="Winged helix-like DNA-binding domain superfamily/Winged helix DNA-binding domain"/>
    <property type="match status" value="1"/>
</dbReference>
<proteinExistence type="predicted"/>
<dbReference type="AlphaFoldDB" id="A0A832ZWC9"/>
<protein>
    <submittedName>
        <fullName evidence="2">Winged helix-turn-helix transcriptional regulator</fullName>
    </submittedName>
</protein>
<dbReference type="InterPro" id="IPR007050">
    <property type="entry name" value="HTH_bacterioopsin"/>
</dbReference>
<dbReference type="Proteomes" id="UP000608579">
    <property type="component" value="Unassembled WGS sequence"/>
</dbReference>
<reference evidence="2" key="1">
    <citation type="journal article" date="2020" name="ISME J.">
        <title>Gammaproteobacteria mediating utilization of methyl-, sulfur- and petroleum organic compounds in deep ocean hydrothermal plumes.</title>
        <authorList>
            <person name="Zhou Z."/>
            <person name="Liu Y."/>
            <person name="Pan J."/>
            <person name="Cron B.R."/>
            <person name="Toner B.M."/>
            <person name="Anantharaman K."/>
            <person name="Breier J.A."/>
            <person name="Dick G.J."/>
            <person name="Li M."/>
        </authorList>
    </citation>
    <scope>NUCLEOTIDE SEQUENCE</scope>
    <source>
        <strain evidence="2">SZUA-1515</strain>
    </source>
</reference>
<dbReference type="PANTHER" id="PTHR34236">
    <property type="entry name" value="DIMETHYL SULFOXIDE REDUCTASE TRANSCRIPTIONAL ACTIVATOR"/>
    <property type="match status" value="1"/>
</dbReference>
<dbReference type="PANTHER" id="PTHR34236:SF1">
    <property type="entry name" value="DIMETHYL SULFOXIDE REDUCTASE TRANSCRIPTIONAL ACTIVATOR"/>
    <property type="match status" value="1"/>
</dbReference>
<dbReference type="InterPro" id="IPR013324">
    <property type="entry name" value="RNA_pol_sigma_r3/r4-like"/>
</dbReference>
<organism evidence="2 3">
    <name type="scientific">Caldiarchaeum subterraneum</name>
    <dbReference type="NCBI Taxonomy" id="311458"/>
    <lineage>
        <taxon>Archaea</taxon>
        <taxon>Nitrososphaerota</taxon>
        <taxon>Candidatus Caldarchaeales</taxon>
        <taxon>Candidatus Caldarchaeaceae</taxon>
        <taxon>Candidatus Caldarchaeum</taxon>
    </lineage>
</organism>
<evidence type="ECO:0000313" key="3">
    <source>
        <dbReference type="Proteomes" id="UP000608579"/>
    </source>
</evidence>
<sequence length="228" mass="25566">MERDTSVARAKGYGMLEAILELRIPYYCVLAASDDLQGEINVSSLSLKEGYLQHLLEIRSEKMTKTGTVCQILRRYSVDIIQIAKVRKNSFIAIAETPACRLYACIVNNGCFLESEYSNNDNPYLRWRVLAPSRKNLNALVKDLQTYGSSPKVISVQKPRGGLKNLTSKQARVLEAAFKYGYFDTPKRISTKELAKKLGISPSTLSETLRRAVKRLLEGRDAGSPRRG</sequence>
<gene>
    <name evidence="2" type="ORF">EYH45_05250</name>
</gene>